<evidence type="ECO:0000256" key="6">
    <source>
        <dbReference type="SAM" id="SignalP"/>
    </source>
</evidence>
<evidence type="ECO:0000256" key="3">
    <source>
        <dbReference type="ARBA" id="ARBA00022448"/>
    </source>
</evidence>
<dbReference type="InterPro" id="IPR051313">
    <property type="entry name" value="Bact_iron-sidero_bind"/>
</dbReference>
<evidence type="ECO:0000259" key="7">
    <source>
        <dbReference type="Pfam" id="PF01497"/>
    </source>
</evidence>
<feature type="chain" id="PRO_5016995202" evidence="6">
    <location>
        <begin position="23"/>
        <end position="293"/>
    </location>
</feature>
<keyword evidence="3" id="KW-0813">Transport</keyword>
<proteinExistence type="inferred from homology"/>
<evidence type="ECO:0000313" key="8">
    <source>
        <dbReference type="EMBL" id="STY65838.1"/>
    </source>
</evidence>
<dbReference type="EMBL" id="UGPL01000006">
    <property type="protein sequence ID" value="STY65838.1"/>
    <property type="molecule type" value="Genomic_DNA"/>
</dbReference>
<dbReference type="Gene3D" id="3.40.50.1980">
    <property type="entry name" value="Nitrogenase molybdenum iron protein domain"/>
    <property type="match status" value="2"/>
</dbReference>
<reference evidence="8 9" key="1">
    <citation type="submission" date="2018-06" db="EMBL/GenBank/DDBJ databases">
        <authorList>
            <consortium name="Pathogen Informatics"/>
            <person name="Doyle S."/>
        </authorList>
    </citation>
    <scope>NUCLEOTIDE SEQUENCE [LARGE SCALE GENOMIC DNA]</scope>
    <source>
        <strain evidence="8 9">NCTC9380</strain>
    </source>
</reference>
<evidence type="ECO:0000256" key="5">
    <source>
        <dbReference type="ARBA" id="ARBA00022729"/>
    </source>
</evidence>
<evidence type="ECO:0000313" key="9">
    <source>
        <dbReference type="Proteomes" id="UP000254031"/>
    </source>
</evidence>
<keyword evidence="4" id="KW-0408">Iron</keyword>
<keyword evidence="5 6" id="KW-0732">Signal</keyword>
<protein>
    <submittedName>
        <fullName evidence="8">Iron(III)-hydroxamate-binding protein fhuD</fullName>
    </submittedName>
</protein>
<dbReference type="GO" id="GO:1901678">
    <property type="term" value="P:iron coordination entity transport"/>
    <property type="evidence" value="ECO:0007669"/>
    <property type="project" value="UniProtKB-ARBA"/>
</dbReference>
<accession>A0A378NIT2</accession>
<dbReference type="RefSeq" id="WP_020831137.1">
    <property type="nucleotide sequence ID" value="NZ_CP017498.1"/>
</dbReference>
<dbReference type="AlphaFoldDB" id="A0A378NIT2"/>
<dbReference type="Pfam" id="PF01497">
    <property type="entry name" value="Peripla_BP_2"/>
    <property type="match status" value="1"/>
</dbReference>
<sequence>MMFRQYKRFSFLFILQISTAFAQPNIFTPDWSIASALTEMGNPPIAMGDKRIYPLWSHRPIQPNSVLDIGARYQPNRELLAQLPVELVLSNFFYAHLASVYPKEIPQIDVLFDGGNTEPQQHWHTYQKATRMIGTEIKNPNAAEAYLTKTEQTLAQWGKEILNSNPDIDYYSVVQFGSPRELRIYASNSMFRVAFDLMGLKQADLGVGDRWGNKLIPVSDLAKLPERTCLIVISPFSKMTQADLENSYIWQRLGFGKNRCMKVLPPVWLFGGADSISHFAEFLHNAMTQGEKE</sequence>
<keyword evidence="4" id="KW-0406">Ion transport</keyword>
<dbReference type="SUPFAM" id="SSF53807">
    <property type="entry name" value="Helical backbone' metal receptor"/>
    <property type="match status" value="1"/>
</dbReference>
<keyword evidence="4" id="KW-0410">Iron transport</keyword>
<evidence type="ECO:0000256" key="2">
    <source>
        <dbReference type="ARBA" id="ARBA00008814"/>
    </source>
</evidence>
<evidence type="ECO:0000256" key="4">
    <source>
        <dbReference type="ARBA" id="ARBA00022496"/>
    </source>
</evidence>
<dbReference type="PANTHER" id="PTHR30532:SF1">
    <property type="entry name" value="IRON(3+)-HYDROXAMATE-BINDING PROTEIN FHUD"/>
    <property type="match status" value="1"/>
</dbReference>
<comment type="subcellular location">
    <subcellularLocation>
        <location evidence="1">Cell envelope</location>
    </subcellularLocation>
</comment>
<feature type="domain" description="Fe/B12 periplasmic-binding" evidence="7">
    <location>
        <begin position="30"/>
        <end position="266"/>
    </location>
</feature>
<feature type="signal peptide" evidence="6">
    <location>
        <begin position="1"/>
        <end position="22"/>
    </location>
</feature>
<dbReference type="PANTHER" id="PTHR30532">
    <property type="entry name" value="IRON III DICITRATE-BINDING PERIPLASMIC PROTEIN"/>
    <property type="match status" value="1"/>
</dbReference>
<comment type="similarity">
    <text evidence="2">Belongs to the bacterial solute-binding protein 8 family.</text>
</comment>
<dbReference type="GO" id="GO:0030288">
    <property type="term" value="C:outer membrane-bounded periplasmic space"/>
    <property type="evidence" value="ECO:0007669"/>
    <property type="project" value="TreeGrafter"/>
</dbReference>
<dbReference type="InterPro" id="IPR002491">
    <property type="entry name" value="ABC_transptr_periplasmic_BD"/>
</dbReference>
<dbReference type="PRINTS" id="PR01715">
    <property type="entry name" value="FERRIBNDNGPP"/>
</dbReference>
<evidence type="ECO:0000256" key="1">
    <source>
        <dbReference type="ARBA" id="ARBA00004196"/>
    </source>
</evidence>
<name>A0A378NIT2_MANHA</name>
<organism evidence="8 9">
    <name type="scientific">Mannheimia haemolytica</name>
    <name type="common">Pasteurella haemolytica</name>
    <dbReference type="NCBI Taxonomy" id="75985"/>
    <lineage>
        <taxon>Bacteria</taxon>
        <taxon>Pseudomonadati</taxon>
        <taxon>Pseudomonadota</taxon>
        <taxon>Gammaproteobacteria</taxon>
        <taxon>Pasteurellales</taxon>
        <taxon>Pasteurellaceae</taxon>
        <taxon>Mannheimia</taxon>
    </lineage>
</organism>
<gene>
    <name evidence="8" type="primary">fhuD</name>
    <name evidence="8" type="ORF">NCTC9380_01108</name>
</gene>
<dbReference type="Proteomes" id="UP000254031">
    <property type="component" value="Unassembled WGS sequence"/>
</dbReference>